<dbReference type="Pfam" id="PF00583">
    <property type="entry name" value="Acetyltransf_1"/>
    <property type="match status" value="1"/>
</dbReference>
<dbReference type="PROSITE" id="PS51186">
    <property type="entry name" value="GNAT"/>
    <property type="match status" value="1"/>
</dbReference>
<dbReference type="InterPro" id="IPR000182">
    <property type="entry name" value="GNAT_dom"/>
</dbReference>
<organism evidence="3 4">
    <name type="scientific">Actinomadura rubrisoli</name>
    <dbReference type="NCBI Taxonomy" id="2530368"/>
    <lineage>
        <taxon>Bacteria</taxon>
        <taxon>Bacillati</taxon>
        <taxon>Actinomycetota</taxon>
        <taxon>Actinomycetes</taxon>
        <taxon>Streptosporangiales</taxon>
        <taxon>Thermomonosporaceae</taxon>
        <taxon>Actinomadura</taxon>
    </lineage>
</organism>
<dbReference type="Proteomes" id="UP000294513">
    <property type="component" value="Unassembled WGS sequence"/>
</dbReference>
<evidence type="ECO:0000256" key="1">
    <source>
        <dbReference type="SAM" id="MobiDB-lite"/>
    </source>
</evidence>
<dbReference type="AlphaFoldDB" id="A0A4R5C908"/>
<comment type="caution">
    <text evidence="3">The sequence shown here is derived from an EMBL/GenBank/DDBJ whole genome shotgun (WGS) entry which is preliminary data.</text>
</comment>
<dbReference type="GO" id="GO:0016747">
    <property type="term" value="F:acyltransferase activity, transferring groups other than amino-acyl groups"/>
    <property type="evidence" value="ECO:0007669"/>
    <property type="project" value="InterPro"/>
</dbReference>
<proteinExistence type="predicted"/>
<feature type="domain" description="N-acetyltransferase" evidence="2">
    <location>
        <begin position="1"/>
        <end position="167"/>
    </location>
</feature>
<feature type="region of interest" description="Disordered" evidence="1">
    <location>
        <begin position="129"/>
        <end position="167"/>
    </location>
</feature>
<sequence>MDIEHLDSGAACDRLDEIERVYAEAFPDHDLSDYRARMQSLLASPGFEAVTARDDGALAGFVYGASLSARSSWWDDLEPVQPAGFTAETGRRTFAVIDLAVRPAHRGRGPGHRLLDELLAGQPEERAALATTPDEGRSRRCTSRGGGAMSAACQVTQVRPNPGSTSM</sequence>
<evidence type="ECO:0000259" key="2">
    <source>
        <dbReference type="PROSITE" id="PS51186"/>
    </source>
</evidence>
<accession>A0A4R5C908</accession>
<gene>
    <name evidence="3" type="ORF">E1298_09190</name>
</gene>
<evidence type="ECO:0000313" key="3">
    <source>
        <dbReference type="EMBL" id="TDD93492.1"/>
    </source>
</evidence>
<dbReference type="InterPro" id="IPR016181">
    <property type="entry name" value="Acyl_CoA_acyltransferase"/>
</dbReference>
<name>A0A4R5C908_9ACTN</name>
<keyword evidence="3" id="KW-0808">Transferase</keyword>
<evidence type="ECO:0000313" key="4">
    <source>
        <dbReference type="Proteomes" id="UP000294513"/>
    </source>
</evidence>
<reference evidence="3 4" key="1">
    <citation type="submission" date="2019-03" db="EMBL/GenBank/DDBJ databases">
        <title>Draft genome sequences of novel Actinobacteria.</title>
        <authorList>
            <person name="Sahin N."/>
            <person name="Ay H."/>
            <person name="Saygin H."/>
        </authorList>
    </citation>
    <scope>NUCLEOTIDE SEQUENCE [LARGE SCALE GENOMIC DNA]</scope>
    <source>
        <strain evidence="3 4">H3C3</strain>
    </source>
</reference>
<dbReference type="SUPFAM" id="SSF55729">
    <property type="entry name" value="Acyl-CoA N-acyltransferases (Nat)"/>
    <property type="match status" value="1"/>
</dbReference>
<protein>
    <submittedName>
        <fullName evidence="3">GNAT family N-acetyltransferase</fullName>
    </submittedName>
</protein>
<dbReference type="OrthoDB" id="4536199at2"/>
<dbReference type="EMBL" id="SMKU01000030">
    <property type="protein sequence ID" value="TDD93492.1"/>
    <property type="molecule type" value="Genomic_DNA"/>
</dbReference>
<feature type="compositionally biased region" description="Polar residues" evidence="1">
    <location>
        <begin position="153"/>
        <end position="167"/>
    </location>
</feature>
<dbReference type="CDD" id="cd04301">
    <property type="entry name" value="NAT_SF"/>
    <property type="match status" value="1"/>
</dbReference>
<keyword evidence="4" id="KW-1185">Reference proteome</keyword>
<dbReference type="Gene3D" id="3.40.630.30">
    <property type="match status" value="1"/>
</dbReference>
<dbReference type="RefSeq" id="WP_131891108.1">
    <property type="nucleotide sequence ID" value="NZ_SMKU01000030.1"/>
</dbReference>